<evidence type="ECO:0000256" key="2">
    <source>
        <dbReference type="ARBA" id="ARBA00004123"/>
    </source>
</evidence>
<dbReference type="GO" id="GO:0045944">
    <property type="term" value="P:positive regulation of transcription by RNA polymerase II"/>
    <property type="evidence" value="ECO:0007669"/>
    <property type="project" value="TreeGrafter"/>
</dbReference>
<dbReference type="Proteomes" id="UP000037460">
    <property type="component" value="Unassembled WGS sequence"/>
</dbReference>
<comment type="catalytic activity">
    <reaction evidence="9">
        <text>L-lysyl-[protein] + acetyl-CoA = N(6)-acetyl-L-lysyl-[protein] + CoA + H(+)</text>
        <dbReference type="Rhea" id="RHEA:45948"/>
        <dbReference type="Rhea" id="RHEA-COMP:9752"/>
        <dbReference type="Rhea" id="RHEA-COMP:10731"/>
        <dbReference type="ChEBI" id="CHEBI:15378"/>
        <dbReference type="ChEBI" id="CHEBI:29969"/>
        <dbReference type="ChEBI" id="CHEBI:57287"/>
        <dbReference type="ChEBI" id="CHEBI:57288"/>
        <dbReference type="ChEBI" id="CHEBI:61930"/>
        <dbReference type="EC" id="2.3.1.48"/>
    </reaction>
</comment>
<comment type="subcellular location">
    <subcellularLocation>
        <location evidence="2">Nucleus</location>
    </subcellularLocation>
</comment>
<dbReference type="GO" id="GO:0005634">
    <property type="term" value="C:nucleus"/>
    <property type="evidence" value="ECO:0007669"/>
    <property type="project" value="UniProtKB-SubCell"/>
</dbReference>
<proteinExistence type="predicted"/>
<evidence type="ECO:0000256" key="4">
    <source>
        <dbReference type="ARBA" id="ARBA00022679"/>
    </source>
</evidence>
<evidence type="ECO:0000256" key="6">
    <source>
        <dbReference type="ARBA" id="ARBA00023015"/>
    </source>
</evidence>
<keyword evidence="4 12" id="KW-0808">Transferase</keyword>
<evidence type="ECO:0000256" key="7">
    <source>
        <dbReference type="ARBA" id="ARBA00023163"/>
    </source>
</evidence>
<dbReference type="GO" id="GO:0005667">
    <property type="term" value="C:transcription regulator complex"/>
    <property type="evidence" value="ECO:0007669"/>
    <property type="project" value="TreeGrafter"/>
</dbReference>
<feature type="region of interest" description="Disordered" evidence="10">
    <location>
        <begin position="710"/>
        <end position="732"/>
    </location>
</feature>
<gene>
    <name evidence="12" type="ORF">Ctob_008119</name>
</gene>
<dbReference type="SUPFAM" id="SSF57903">
    <property type="entry name" value="FYVE/PHD zinc finger"/>
    <property type="match status" value="1"/>
</dbReference>
<dbReference type="GO" id="GO:0031490">
    <property type="term" value="F:chromatin DNA binding"/>
    <property type="evidence" value="ECO:0007669"/>
    <property type="project" value="TreeGrafter"/>
</dbReference>
<keyword evidence="8" id="KW-0539">Nucleus</keyword>
<dbReference type="InterPro" id="IPR011011">
    <property type="entry name" value="Znf_FYVE_PHD"/>
</dbReference>
<evidence type="ECO:0000256" key="9">
    <source>
        <dbReference type="ARBA" id="ARBA00048017"/>
    </source>
</evidence>
<keyword evidence="6" id="KW-0805">Transcription regulation</keyword>
<organism evidence="12 13">
    <name type="scientific">Chrysochromulina tobinii</name>
    <dbReference type="NCBI Taxonomy" id="1460289"/>
    <lineage>
        <taxon>Eukaryota</taxon>
        <taxon>Haptista</taxon>
        <taxon>Haptophyta</taxon>
        <taxon>Prymnesiophyceae</taxon>
        <taxon>Prymnesiales</taxon>
        <taxon>Chrysochromulinaceae</taxon>
        <taxon>Chrysochromulina</taxon>
    </lineage>
</organism>
<dbReference type="AlphaFoldDB" id="A0A0M0K5L4"/>
<reference evidence="13" key="1">
    <citation type="journal article" date="2015" name="PLoS Genet.">
        <title>Genome Sequence and Transcriptome Analyses of Chrysochromulina tobin: Metabolic Tools for Enhanced Algal Fitness in the Prominent Order Prymnesiales (Haptophyceae).</title>
        <authorList>
            <person name="Hovde B.T."/>
            <person name="Deodato C.R."/>
            <person name="Hunsperger H.M."/>
            <person name="Ryken S.A."/>
            <person name="Yost W."/>
            <person name="Jha R.K."/>
            <person name="Patterson J."/>
            <person name="Monnat R.J. Jr."/>
            <person name="Barlow S.B."/>
            <person name="Starkenburg S.R."/>
            <person name="Cattolico R.A."/>
        </authorList>
    </citation>
    <scope>NUCLEOTIDE SEQUENCE</scope>
    <source>
        <strain evidence="13">CCMP291</strain>
    </source>
</reference>
<dbReference type="InterPro" id="IPR013083">
    <property type="entry name" value="Znf_RING/FYVE/PHD"/>
</dbReference>
<evidence type="ECO:0000256" key="8">
    <source>
        <dbReference type="ARBA" id="ARBA00023242"/>
    </source>
</evidence>
<evidence type="ECO:0000259" key="11">
    <source>
        <dbReference type="PROSITE" id="PS51727"/>
    </source>
</evidence>
<comment type="caution">
    <text evidence="12">The sequence shown here is derived from an EMBL/GenBank/DDBJ whole genome shotgun (WGS) entry which is preliminary data.</text>
</comment>
<dbReference type="InterPro" id="IPR013178">
    <property type="entry name" value="Histone_AcTrfase_Rtt109/CBP"/>
</dbReference>
<evidence type="ECO:0000256" key="10">
    <source>
        <dbReference type="SAM" id="MobiDB-lite"/>
    </source>
</evidence>
<dbReference type="GO" id="GO:0000123">
    <property type="term" value="C:histone acetyltransferase complex"/>
    <property type="evidence" value="ECO:0007669"/>
    <property type="project" value="TreeGrafter"/>
</dbReference>
<name>A0A0M0K5L4_9EUKA</name>
<keyword evidence="13" id="KW-1185">Reference proteome</keyword>
<dbReference type="OrthoDB" id="899at2759"/>
<evidence type="ECO:0000313" key="12">
    <source>
        <dbReference type="EMBL" id="KOO34151.1"/>
    </source>
</evidence>
<dbReference type="EMBL" id="JWZX01001314">
    <property type="protein sequence ID" value="KOO34151.1"/>
    <property type="molecule type" value="Genomic_DNA"/>
</dbReference>
<feature type="region of interest" description="Disordered" evidence="10">
    <location>
        <begin position="456"/>
        <end position="481"/>
    </location>
</feature>
<protein>
    <recommendedName>
        <fullName evidence="3">histone acetyltransferase</fullName>
        <ecNumber evidence="3">2.3.1.48</ecNumber>
    </recommendedName>
</protein>
<dbReference type="PANTHER" id="PTHR13808">
    <property type="entry name" value="CBP/P300-RELATED"/>
    <property type="match status" value="1"/>
</dbReference>
<accession>A0A0M0K5L4</accession>
<feature type="domain" description="CBP/p300-type HAT" evidence="11">
    <location>
        <begin position="215"/>
        <end position="572"/>
    </location>
</feature>
<evidence type="ECO:0000256" key="1">
    <source>
        <dbReference type="ARBA" id="ARBA00002581"/>
    </source>
</evidence>
<keyword evidence="5" id="KW-0156">Chromatin regulator</keyword>
<dbReference type="EC" id="2.3.1.48" evidence="3"/>
<dbReference type="GO" id="GO:0003713">
    <property type="term" value="F:transcription coactivator activity"/>
    <property type="evidence" value="ECO:0007669"/>
    <property type="project" value="TreeGrafter"/>
</dbReference>
<dbReference type="Pfam" id="PF08214">
    <property type="entry name" value="HAT_KAT11"/>
    <property type="match status" value="1"/>
</dbReference>
<keyword evidence="7" id="KW-0804">Transcription</keyword>
<feature type="compositionally biased region" description="Basic and acidic residues" evidence="10">
    <location>
        <begin position="456"/>
        <end position="466"/>
    </location>
</feature>
<evidence type="ECO:0000256" key="3">
    <source>
        <dbReference type="ARBA" id="ARBA00013184"/>
    </source>
</evidence>
<comment type="function">
    <text evidence="1">Acetyltransferase enzyme. Acetylates histones, giving a specific tag for transcriptional activation.</text>
</comment>
<dbReference type="GO" id="GO:0004402">
    <property type="term" value="F:histone acetyltransferase activity"/>
    <property type="evidence" value="ECO:0007669"/>
    <property type="project" value="InterPro"/>
</dbReference>
<dbReference type="PROSITE" id="PS51727">
    <property type="entry name" value="CBP_P300_HAT"/>
    <property type="match status" value="1"/>
</dbReference>
<dbReference type="InterPro" id="IPR031162">
    <property type="entry name" value="CBP_P300_HAT"/>
</dbReference>
<evidence type="ECO:0000256" key="5">
    <source>
        <dbReference type="ARBA" id="ARBA00022853"/>
    </source>
</evidence>
<dbReference type="Gene3D" id="3.30.40.10">
    <property type="entry name" value="Zinc/RING finger domain, C3HC4 (zinc finger)"/>
    <property type="match status" value="1"/>
</dbReference>
<sequence>MAGGGDDLLESGFCVSVLFASGKRALPGVLGEESRGDWRSGIVMRAHKSANDDEMVYDIMMAEGKEEKSVPHSRCRMVCHICLTDKRTFRPPSMYCEKCFTAIHQRWSYWEEGGDEGGLKLCKRCYADIKASAKPNRVLADLAHRNNLQIDNFIEKKEKDRPEYVDNWVQCDECHAWMHWTCGLYKGEDTPDDCLFFCDTCRLTRGKALAPELTVPSSAELAENALSQALQAKLHKELSGLGVTCNPVTVRVVSNVETVTKFDKEQAPGGAIKGAGEQVVIGKTFPYRSKCILAFQHVEGHEVCFFSMYVQEYGSDCPEPNANRVYISYLDSVRYFKSQPEGHRTTVYHSILVNYLAYVRELGFTHAHIWVSPPKQGDDFIFYAHPETMVQKRMGLLKLKEWYEKMLEVAKSRGIVVEYQDMQEVYKDIESIEDIPMFSGDHWAASIVNKMQELRNKREDAKDPKSKPKGSSSAAHGDTLGEETKDDLLLNQITEEMRSMRNHFIVVTLLELKKGQQRAVIHDPVPLISNEFVDTRSAFLERCQMYHWQFDELRNAQHSTLMLLYHLHGMHRAAKAKLALQAVEKVQPKEGVGGVPAGASRSPGGIATSRSSKIETAMHDWSTLLAHANQAATSVGGLPPTWALPPDDLFQRILAQINRSKRDILQEKYNACLSPACSAQARSVFIRVLKRIAESFMTCLLQMQMQVGAGDPNAQPRPSVPQPAQANGWGRA</sequence>
<dbReference type="SMART" id="SM01250">
    <property type="entry name" value="KAT11"/>
    <property type="match status" value="1"/>
</dbReference>
<evidence type="ECO:0000313" key="13">
    <source>
        <dbReference type="Proteomes" id="UP000037460"/>
    </source>
</evidence>
<dbReference type="PANTHER" id="PTHR13808:SF1">
    <property type="entry name" value="HISTONE ACETYLTRANSFERASE"/>
    <property type="match status" value="1"/>
</dbReference>